<dbReference type="EMBL" id="ABCS01000017">
    <property type="protein sequence ID" value="EDM79699.1"/>
    <property type="molecule type" value="Genomic_DNA"/>
</dbReference>
<dbReference type="AlphaFoldDB" id="A6G374"/>
<proteinExistence type="predicted"/>
<dbReference type="RefSeq" id="WP_006971173.1">
    <property type="nucleotide sequence ID" value="NZ_ABCS01000017.1"/>
</dbReference>
<dbReference type="Proteomes" id="UP000005801">
    <property type="component" value="Unassembled WGS sequence"/>
</dbReference>
<gene>
    <name evidence="1" type="ORF">PPSIR1_16595</name>
</gene>
<name>A6G374_9BACT</name>
<comment type="caution">
    <text evidence="1">The sequence shown here is derived from an EMBL/GenBank/DDBJ whole genome shotgun (WGS) entry which is preliminary data.</text>
</comment>
<reference evidence="1 2" key="1">
    <citation type="submission" date="2007-06" db="EMBL/GenBank/DDBJ databases">
        <authorList>
            <person name="Shimkets L."/>
            <person name="Ferriera S."/>
            <person name="Johnson J."/>
            <person name="Kravitz S."/>
            <person name="Beeson K."/>
            <person name="Sutton G."/>
            <person name="Rogers Y.-H."/>
            <person name="Friedman R."/>
            <person name="Frazier M."/>
            <person name="Venter J.C."/>
        </authorList>
    </citation>
    <scope>NUCLEOTIDE SEQUENCE [LARGE SCALE GENOMIC DNA]</scope>
    <source>
        <strain evidence="1 2">SIR-1</strain>
    </source>
</reference>
<accession>A6G374</accession>
<evidence type="ECO:0000313" key="1">
    <source>
        <dbReference type="EMBL" id="EDM79699.1"/>
    </source>
</evidence>
<evidence type="ECO:0000313" key="2">
    <source>
        <dbReference type="Proteomes" id="UP000005801"/>
    </source>
</evidence>
<keyword evidence="2" id="KW-1185">Reference proteome</keyword>
<organism evidence="1 2">
    <name type="scientific">Plesiocystis pacifica SIR-1</name>
    <dbReference type="NCBI Taxonomy" id="391625"/>
    <lineage>
        <taxon>Bacteria</taxon>
        <taxon>Pseudomonadati</taxon>
        <taxon>Myxococcota</taxon>
        <taxon>Polyangia</taxon>
        <taxon>Nannocystales</taxon>
        <taxon>Nannocystaceae</taxon>
        <taxon>Plesiocystis</taxon>
    </lineage>
</organism>
<dbReference type="STRING" id="391625.PPSIR1_16595"/>
<sequence>MAWTREQLAAQIVLTLVSLRVGGVVRGPCSLTAGRAQDDALADGLWQWARLLGDVHALIDDCLVPALREPGRLHRRRIVEVGGRPRGAVRWPQTVRRNLSGPRPGGPRFVCSHGERSMLAPENLLLLSTLDGLEHGAQGVRALFDSRALLNASQRRHLGSRRARVLEAMREPWVAACRERVREVSRSGTRLGWERALEGEVLGRTNLRPQAAPDWARRLLELRSVRGRGGVLRPEAFAGAYAHVDEARLWSELAHLVLLELLAGSMGLEQEASAAGERPLGFRARAGADYRKSADEQAWLVGGMEVGTLVNHGRDWGEVRKAARLALWDYPASRWIIVHRCEDAPAFALDRKDSVEMLYWRPEPGEAQPRELQRAWARWSSASS</sequence>
<protein>
    <submittedName>
        <fullName evidence="1">Uncharacterized protein</fullName>
    </submittedName>
</protein>